<dbReference type="PANTHER" id="PTHR32303">
    <property type="entry name" value="QUINOPROTEIN ALCOHOL DEHYDROGENASE (CYTOCHROME C)"/>
    <property type="match status" value="1"/>
</dbReference>
<comment type="cofactor">
    <cofactor evidence="1">
        <name>pyrroloquinoline quinone</name>
        <dbReference type="ChEBI" id="CHEBI:58442"/>
    </cofactor>
</comment>
<dbReference type="Gene3D" id="2.140.10.10">
    <property type="entry name" value="Quinoprotein alcohol dehydrogenase-like superfamily"/>
    <property type="match status" value="1"/>
</dbReference>
<feature type="signal peptide" evidence="5">
    <location>
        <begin position="1"/>
        <end position="21"/>
    </location>
</feature>
<reference evidence="8" key="1">
    <citation type="submission" date="2018-02" db="EMBL/GenBank/DDBJ databases">
        <authorList>
            <person name="Hausmann B."/>
        </authorList>
    </citation>
    <scope>NUCLEOTIDE SEQUENCE [LARGE SCALE GENOMIC DNA]</scope>
    <source>
        <strain evidence="8">Peat soil MAG SbA1</strain>
    </source>
</reference>
<dbReference type="SMART" id="SM00564">
    <property type="entry name" value="PQQ"/>
    <property type="match status" value="7"/>
</dbReference>
<sequence length="544" mass="59166">MKRPAGVVLLLLAACAGTRLAGQVNLSRSNSTLQGSAEDLLKQPVGENWPSYNGDYTGRRFSILHEIHRGNVAQLRAAWVFHPGNSQRLEATPVVVRGIMYVTSANDVFALDAATGRSLWHYSRPVSSGLLDDAAAHKSRGVGVWEHFVYSETDDAHLLCLDARSGNLVWDVQYADKLKQYGATSAPLVVKDEVIVGTSGGDSGVRGFVAAYDARKGILKWKLWTIPGPGEFGSSSWPGDSYLHGGGTTWMPGTYDPELDTLYWATSNAAPDFDGSSRPGDDLYTACVLAIDPDTGKLKWYFQFTPHDVYDYDANEPPVLVDKEENGTLSHLLIQANRNGFFYVLDRSNGKFLRATPFVDKLNWATGIDASGRPLLSGRIPTKEGTYICPGVVGATNWFSPSYNPNTGLFYVMALEECSVYYSKPKTFTPGETFYATGTKHLPDEHSQKILLALSPSDGKKVWRYPQTGSGNSWGGTLTTAGGLVFFGDDADTIEAVDAETGQPLWHFNTGQSFKASPMTYAVDGVQYVAVCAGSDVFSFALPH</sequence>
<dbReference type="InterPro" id="IPR011047">
    <property type="entry name" value="Quinoprotein_ADH-like_sf"/>
</dbReference>
<dbReference type="SUPFAM" id="SSF50998">
    <property type="entry name" value="Quinoprotein alcohol dehydrogenase-like"/>
    <property type="match status" value="1"/>
</dbReference>
<dbReference type="PROSITE" id="PS51257">
    <property type="entry name" value="PROKAR_LIPOPROTEIN"/>
    <property type="match status" value="1"/>
</dbReference>
<evidence type="ECO:0000256" key="3">
    <source>
        <dbReference type="ARBA" id="ARBA00022723"/>
    </source>
</evidence>
<evidence type="ECO:0000256" key="2">
    <source>
        <dbReference type="ARBA" id="ARBA00008156"/>
    </source>
</evidence>
<dbReference type="GO" id="GO:0016020">
    <property type="term" value="C:membrane"/>
    <property type="evidence" value="ECO:0007669"/>
    <property type="project" value="InterPro"/>
</dbReference>
<evidence type="ECO:0000313" key="8">
    <source>
        <dbReference type="Proteomes" id="UP000238701"/>
    </source>
</evidence>
<comment type="similarity">
    <text evidence="2">Belongs to the bacterial PQQ dehydrogenase family.</text>
</comment>
<keyword evidence="5" id="KW-0732">Signal</keyword>
<organism evidence="7 8">
    <name type="scientific">Candidatus Sulfotelmatobacter kueseliae</name>
    <dbReference type="NCBI Taxonomy" id="2042962"/>
    <lineage>
        <taxon>Bacteria</taxon>
        <taxon>Pseudomonadati</taxon>
        <taxon>Acidobacteriota</taxon>
        <taxon>Terriglobia</taxon>
        <taxon>Terriglobales</taxon>
        <taxon>Candidatus Korobacteraceae</taxon>
        <taxon>Candidatus Sulfotelmatobacter</taxon>
    </lineage>
</organism>
<dbReference type="GO" id="GO:0005509">
    <property type="term" value="F:calcium ion binding"/>
    <property type="evidence" value="ECO:0007669"/>
    <property type="project" value="InterPro"/>
</dbReference>
<feature type="domain" description="Pyrrolo-quinoline quinone repeat" evidence="6">
    <location>
        <begin position="471"/>
        <end position="529"/>
    </location>
</feature>
<dbReference type="Pfam" id="PF01011">
    <property type="entry name" value="PQQ"/>
    <property type="match status" value="2"/>
</dbReference>
<dbReference type="InterPro" id="IPR018391">
    <property type="entry name" value="PQQ_b-propeller_rpt"/>
</dbReference>
<feature type="domain" description="Pyrrolo-quinoline quinone repeat" evidence="6">
    <location>
        <begin position="49"/>
        <end position="352"/>
    </location>
</feature>
<dbReference type="EMBL" id="OMOD01000160">
    <property type="protein sequence ID" value="SPF46208.1"/>
    <property type="molecule type" value="Genomic_DNA"/>
</dbReference>
<dbReference type="GO" id="GO:0016614">
    <property type="term" value="F:oxidoreductase activity, acting on CH-OH group of donors"/>
    <property type="evidence" value="ECO:0007669"/>
    <property type="project" value="InterPro"/>
</dbReference>
<dbReference type="NCBIfam" id="TIGR03075">
    <property type="entry name" value="PQQ_enz_alc_DH"/>
    <property type="match status" value="1"/>
</dbReference>
<dbReference type="Proteomes" id="UP000238701">
    <property type="component" value="Unassembled WGS sequence"/>
</dbReference>
<dbReference type="InterPro" id="IPR002372">
    <property type="entry name" value="PQQ_rpt_dom"/>
</dbReference>
<accession>A0A2U3L2V9</accession>
<evidence type="ECO:0000256" key="4">
    <source>
        <dbReference type="ARBA" id="ARBA00023002"/>
    </source>
</evidence>
<evidence type="ECO:0000256" key="1">
    <source>
        <dbReference type="ARBA" id="ARBA00001931"/>
    </source>
</evidence>
<protein>
    <submittedName>
        <fullName evidence="7">Quinohemoprotein alcohol dehydrogenase ADH IIB</fullName>
        <ecNumber evidence="7">1.1.9.1</ecNumber>
    </submittedName>
</protein>
<dbReference type="EC" id="1.1.9.1" evidence="7"/>
<evidence type="ECO:0000259" key="6">
    <source>
        <dbReference type="Pfam" id="PF01011"/>
    </source>
</evidence>
<dbReference type="InterPro" id="IPR017512">
    <property type="entry name" value="PQQ_MeOH/EtOH_DH"/>
</dbReference>
<feature type="chain" id="PRO_5015749876" evidence="5">
    <location>
        <begin position="22"/>
        <end position="544"/>
    </location>
</feature>
<dbReference type="OrthoDB" id="9794322at2"/>
<keyword evidence="3" id="KW-0479">Metal-binding</keyword>
<evidence type="ECO:0000313" key="7">
    <source>
        <dbReference type="EMBL" id="SPF46208.1"/>
    </source>
</evidence>
<proteinExistence type="inferred from homology"/>
<name>A0A2U3L2V9_9BACT</name>
<dbReference type="AlphaFoldDB" id="A0A2U3L2V9"/>
<keyword evidence="4 7" id="KW-0560">Oxidoreductase</keyword>
<evidence type="ECO:0000256" key="5">
    <source>
        <dbReference type="SAM" id="SignalP"/>
    </source>
</evidence>
<gene>
    <name evidence="7" type="primary">qbdA</name>
    <name evidence="7" type="ORF">SBA1_640016</name>
</gene>